<dbReference type="GO" id="GO:0046306">
    <property type="term" value="P:alkanesulfonate catabolic process"/>
    <property type="evidence" value="ECO:0007669"/>
    <property type="project" value="TreeGrafter"/>
</dbReference>
<name>A0A7Y9HHT2_9ACTN</name>
<keyword evidence="2" id="KW-0503">Monooxygenase</keyword>
<dbReference type="SUPFAM" id="SSF51679">
    <property type="entry name" value="Bacterial luciferase-like"/>
    <property type="match status" value="1"/>
</dbReference>
<dbReference type="Gene3D" id="3.20.20.30">
    <property type="entry name" value="Luciferase-like domain"/>
    <property type="match status" value="1"/>
</dbReference>
<dbReference type="PANTHER" id="PTHR42847">
    <property type="entry name" value="ALKANESULFONATE MONOOXYGENASE"/>
    <property type="match status" value="1"/>
</dbReference>
<reference evidence="2 3" key="1">
    <citation type="submission" date="2020-07" db="EMBL/GenBank/DDBJ databases">
        <title>Sequencing the genomes of 1000 actinobacteria strains.</title>
        <authorList>
            <person name="Klenk H.-P."/>
        </authorList>
    </citation>
    <scope>NUCLEOTIDE SEQUENCE [LARGE SCALE GENOMIC DNA]</scope>
    <source>
        <strain evidence="2 3">DSM 41455</strain>
    </source>
</reference>
<evidence type="ECO:0000313" key="2">
    <source>
        <dbReference type="EMBL" id="NYE44304.1"/>
    </source>
</evidence>
<dbReference type="Proteomes" id="UP000530403">
    <property type="component" value="Unassembled WGS sequence"/>
</dbReference>
<feature type="compositionally biased region" description="Pro residues" evidence="1">
    <location>
        <begin position="126"/>
        <end position="139"/>
    </location>
</feature>
<keyword evidence="2" id="KW-0560">Oxidoreductase</keyword>
<dbReference type="AlphaFoldDB" id="A0A7Y9HHT2"/>
<gene>
    <name evidence="2" type="ORF">HEB29_005315</name>
</gene>
<accession>A0A7Y9HHT2</accession>
<dbReference type="GO" id="GO:0008726">
    <property type="term" value="F:alkanesulfonate monooxygenase activity"/>
    <property type="evidence" value="ECO:0007669"/>
    <property type="project" value="TreeGrafter"/>
</dbReference>
<proteinExistence type="predicted"/>
<evidence type="ECO:0000313" key="3">
    <source>
        <dbReference type="Proteomes" id="UP000530403"/>
    </source>
</evidence>
<protein>
    <submittedName>
        <fullName evidence="2">Alkanesulfonate monooxygenase SsuD/methylene tetrahydromethanopterin reductase-like flavin-dependent oxidoreductase (Luciferase family)</fullName>
    </submittedName>
</protein>
<evidence type="ECO:0000256" key="1">
    <source>
        <dbReference type="SAM" id="MobiDB-lite"/>
    </source>
</evidence>
<dbReference type="PANTHER" id="PTHR42847:SF4">
    <property type="entry name" value="ALKANESULFONATE MONOOXYGENASE-RELATED"/>
    <property type="match status" value="1"/>
</dbReference>
<sequence length="167" mass="17369">MQRFGELGLQVRAADALLVAAARAVEAATDDLTDNTAAEASLAVAAAKVHCATATATAAVEVAGALFEVAGTALVGSHHEVAERIAEYHRLGIDEFILSGHPHVEEAYWVGEGVLPCWPTPVCGPTPPRSPGSPTPRCPSPQGCPGDVLTRDGLWARSVNVKPRPYA</sequence>
<dbReference type="EMBL" id="JACCCF010000001">
    <property type="protein sequence ID" value="NYE44304.1"/>
    <property type="molecule type" value="Genomic_DNA"/>
</dbReference>
<dbReference type="InterPro" id="IPR050172">
    <property type="entry name" value="SsuD_RutA_monooxygenase"/>
</dbReference>
<feature type="region of interest" description="Disordered" evidence="1">
    <location>
        <begin position="126"/>
        <end position="145"/>
    </location>
</feature>
<comment type="caution">
    <text evidence="2">The sequence shown here is derived from an EMBL/GenBank/DDBJ whole genome shotgun (WGS) entry which is preliminary data.</text>
</comment>
<organism evidence="2 3">
    <name type="scientific">Streptomyces fulvorobeus</name>
    <dbReference type="NCBI Taxonomy" id="284028"/>
    <lineage>
        <taxon>Bacteria</taxon>
        <taxon>Bacillati</taxon>
        <taxon>Actinomycetota</taxon>
        <taxon>Actinomycetes</taxon>
        <taxon>Kitasatosporales</taxon>
        <taxon>Streptomycetaceae</taxon>
        <taxon>Streptomyces</taxon>
    </lineage>
</organism>
<dbReference type="InterPro" id="IPR036661">
    <property type="entry name" value="Luciferase-like_sf"/>
</dbReference>